<evidence type="ECO:0000256" key="3">
    <source>
        <dbReference type="ARBA" id="ARBA00022704"/>
    </source>
</evidence>
<dbReference type="EMBL" id="KI660177">
    <property type="protein sequence ID" value="ETN77349.1"/>
    <property type="molecule type" value="Genomic_DNA"/>
</dbReference>
<dbReference type="Gene3D" id="3.10.450.10">
    <property type="match status" value="1"/>
</dbReference>
<keyword evidence="3" id="KW-0789">Thiol protease inhibitor</keyword>
<dbReference type="InterPro" id="IPR000010">
    <property type="entry name" value="Cystatin_dom"/>
</dbReference>
<dbReference type="GO" id="GO:0004869">
    <property type="term" value="F:cysteine-type endopeptidase inhibitor activity"/>
    <property type="evidence" value="ECO:0007669"/>
    <property type="project" value="UniProtKB-KW"/>
</dbReference>
<keyword evidence="2" id="KW-0646">Protease inhibitor</keyword>
<evidence type="ECO:0000313" key="7">
    <source>
        <dbReference type="Proteomes" id="UP000053676"/>
    </source>
</evidence>
<dbReference type="OMA" id="QVTIWEK"/>
<feature type="chain" id="PRO_5018670493" evidence="4">
    <location>
        <begin position="21"/>
        <end position="143"/>
    </location>
</feature>
<dbReference type="PANTHER" id="PTHR46186:SF2">
    <property type="entry name" value="CYSTATIN"/>
    <property type="match status" value="1"/>
</dbReference>
<dbReference type="SMART" id="SM00043">
    <property type="entry name" value="CY"/>
    <property type="match status" value="1"/>
</dbReference>
<reference evidence="7" key="1">
    <citation type="journal article" date="2014" name="Nat. Genet.">
        <title>Genome of the human hookworm Necator americanus.</title>
        <authorList>
            <person name="Tang Y.T."/>
            <person name="Gao X."/>
            <person name="Rosa B.A."/>
            <person name="Abubucker S."/>
            <person name="Hallsworth-Pepin K."/>
            <person name="Martin J."/>
            <person name="Tyagi R."/>
            <person name="Heizer E."/>
            <person name="Zhang X."/>
            <person name="Bhonagiri-Palsikar V."/>
            <person name="Minx P."/>
            <person name="Warren W.C."/>
            <person name="Wang Q."/>
            <person name="Zhan B."/>
            <person name="Hotez P.J."/>
            <person name="Sternberg P.W."/>
            <person name="Dougall A."/>
            <person name="Gaze S.T."/>
            <person name="Mulvenna J."/>
            <person name="Sotillo J."/>
            <person name="Ranganathan S."/>
            <person name="Rabelo E.M."/>
            <person name="Wilson R.K."/>
            <person name="Felgner P.L."/>
            <person name="Bethony J."/>
            <person name="Hawdon J.M."/>
            <person name="Gasser R.B."/>
            <person name="Loukas A."/>
            <person name="Mitreva M."/>
        </authorList>
    </citation>
    <scope>NUCLEOTIDE SEQUENCE [LARGE SCALE GENOMIC DNA]</scope>
</reference>
<dbReference type="GO" id="GO:0005737">
    <property type="term" value="C:cytoplasm"/>
    <property type="evidence" value="ECO:0007669"/>
    <property type="project" value="TreeGrafter"/>
</dbReference>
<dbReference type="GO" id="GO:0005615">
    <property type="term" value="C:extracellular space"/>
    <property type="evidence" value="ECO:0007669"/>
    <property type="project" value="TreeGrafter"/>
</dbReference>
<protein>
    <submittedName>
        <fullName evidence="6">Cystatin domain protein</fullName>
    </submittedName>
</protein>
<dbReference type="OrthoDB" id="110606at2759"/>
<dbReference type="CTD" id="25351162"/>
<dbReference type="PANTHER" id="PTHR46186">
    <property type="entry name" value="CYSTATIN"/>
    <property type="match status" value="1"/>
</dbReference>
<evidence type="ECO:0000259" key="5">
    <source>
        <dbReference type="SMART" id="SM00043"/>
    </source>
</evidence>
<name>W2T6U7_NECAM</name>
<dbReference type="CDD" id="cd00042">
    <property type="entry name" value="CY"/>
    <property type="match status" value="1"/>
</dbReference>
<dbReference type="InterPro" id="IPR046350">
    <property type="entry name" value="Cystatin_sf"/>
</dbReference>
<dbReference type="KEGG" id="nai:NECAME_11133"/>
<dbReference type="SUPFAM" id="SSF54403">
    <property type="entry name" value="Cystatin/monellin"/>
    <property type="match status" value="1"/>
</dbReference>
<dbReference type="Proteomes" id="UP000053676">
    <property type="component" value="Unassembled WGS sequence"/>
</dbReference>
<evidence type="ECO:0000256" key="4">
    <source>
        <dbReference type="SAM" id="SignalP"/>
    </source>
</evidence>
<evidence type="ECO:0000256" key="1">
    <source>
        <dbReference type="ARBA" id="ARBA00009403"/>
    </source>
</evidence>
<feature type="signal peptide" evidence="4">
    <location>
        <begin position="1"/>
        <end position="20"/>
    </location>
</feature>
<evidence type="ECO:0000313" key="6">
    <source>
        <dbReference type="EMBL" id="ETN77349.1"/>
    </source>
</evidence>
<sequence>MSYVLFALALLVCTVMSAHGQMVGGPTKQDPSDPEHMARAWKAAKGVNDNASNAGPYHMIPIKVVKAESQVVAGIKYIFEVLFGESTCKKGEMSATELSAANCQLKEGGNRALYKVELWEKPWENFEQFNVEKIRNVDASEHI</sequence>
<dbReference type="Pfam" id="PF00031">
    <property type="entry name" value="Cystatin"/>
    <property type="match status" value="1"/>
</dbReference>
<evidence type="ECO:0000256" key="2">
    <source>
        <dbReference type="ARBA" id="ARBA00022690"/>
    </source>
</evidence>
<comment type="similarity">
    <text evidence="1">Belongs to the cystatin family.</text>
</comment>
<gene>
    <name evidence="6" type="ORF">NECAME_11133</name>
</gene>
<dbReference type="AlphaFoldDB" id="W2T6U7"/>
<proteinExistence type="inferred from homology"/>
<organism evidence="6 7">
    <name type="scientific">Necator americanus</name>
    <name type="common">Human hookworm</name>
    <dbReference type="NCBI Taxonomy" id="51031"/>
    <lineage>
        <taxon>Eukaryota</taxon>
        <taxon>Metazoa</taxon>
        <taxon>Ecdysozoa</taxon>
        <taxon>Nematoda</taxon>
        <taxon>Chromadorea</taxon>
        <taxon>Rhabditida</taxon>
        <taxon>Rhabditina</taxon>
        <taxon>Rhabditomorpha</taxon>
        <taxon>Strongyloidea</taxon>
        <taxon>Ancylostomatidae</taxon>
        <taxon>Bunostominae</taxon>
        <taxon>Necator</taxon>
    </lineage>
</organism>
<feature type="domain" description="Cystatin" evidence="5">
    <location>
        <begin position="21"/>
        <end position="137"/>
    </location>
</feature>
<accession>W2T6U7</accession>
<keyword evidence="7" id="KW-1185">Reference proteome</keyword>
<keyword evidence="4" id="KW-0732">Signal</keyword>
<dbReference type="GeneID" id="25351162"/>
<dbReference type="MEROPS" id="I25.043"/>
<dbReference type="GO" id="GO:0031982">
    <property type="term" value="C:vesicle"/>
    <property type="evidence" value="ECO:0007669"/>
    <property type="project" value="TreeGrafter"/>
</dbReference>